<feature type="non-terminal residue" evidence="5">
    <location>
        <position position="1"/>
    </location>
</feature>
<evidence type="ECO:0000259" key="4">
    <source>
        <dbReference type="PROSITE" id="PS50175"/>
    </source>
</evidence>
<dbReference type="PANTHER" id="PTHR19422:SF123">
    <property type="entry name" value="RT1 CLASS I, LOCUS CE15"/>
    <property type="match status" value="1"/>
</dbReference>
<dbReference type="GO" id="GO:0006508">
    <property type="term" value="P:proteolysis"/>
    <property type="evidence" value="ECO:0007669"/>
    <property type="project" value="UniProtKB-KW"/>
</dbReference>
<organism evidence="5 6">
    <name type="scientific">Trogon melanurus</name>
    <name type="common">Black-tailed trogon</name>
    <dbReference type="NCBI Taxonomy" id="56311"/>
    <lineage>
        <taxon>Eukaryota</taxon>
        <taxon>Metazoa</taxon>
        <taxon>Chordata</taxon>
        <taxon>Craniata</taxon>
        <taxon>Vertebrata</taxon>
        <taxon>Euteleostomi</taxon>
        <taxon>Archelosauria</taxon>
        <taxon>Archosauria</taxon>
        <taxon>Dinosauria</taxon>
        <taxon>Saurischia</taxon>
        <taxon>Theropoda</taxon>
        <taxon>Coelurosauria</taxon>
        <taxon>Aves</taxon>
        <taxon>Neognathae</taxon>
        <taxon>Neoaves</taxon>
        <taxon>Telluraves</taxon>
        <taxon>Coraciimorphae</taxon>
        <taxon>Trogoniformes</taxon>
        <taxon>Trogonidae</taxon>
        <taxon>Trogon</taxon>
    </lineage>
</organism>
<keyword evidence="2" id="KW-0064">Aspartyl protease</keyword>
<dbReference type="InterPro" id="IPR001969">
    <property type="entry name" value="Aspartic_peptidase_AS"/>
</dbReference>
<dbReference type="InterPro" id="IPR051592">
    <property type="entry name" value="HERV-K_Pro_peptidase_A2"/>
</dbReference>
<feature type="domain" description="Peptidase A2" evidence="4">
    <location>
        <begin position="145"/>
        <end position="159"/>
    </location>
</feature>
<dbReference type="EMBL" id="VXAG01000478">
    <property type="protein sequence ID" value="NXJ79711.1"/>
    <property type="molecule type" value="Genomic_DNA"/>
</dbReference>
<dbReference type="OrthoDB" id="9900537at2759"/>
<dbReference type="InterPro" id="IPR001995">
    <property type="entry name" value="Peptidase_A2_cat"/>
</dbReference>
<dbReference type="InterPro" id="IPR021109">
    <property type="entry name" value="Peptidase_aspartic_dom_sf"/>
</dbReference>
<keyword evidence="1" id="KW-0645">Protease</keyword>
<dbReference type="Proteomes" id="UP000550660">
    <property type="component" value="Unassembled WGS sequence"/>
</dbReference>
<dbReference type="InterPro" id="IPR036157">
    <property type="entry name" value="dUTPase-like_sf"/>
</dbReference>
<dbReference type="Gene3D" id="2.40.70.10">
    <property type="entry name" value="Acid Proteases"/>
    <property type="match status" value="1"/>
</dbReference>
<gene>
    <name evidence="5" type="primary">Ervk9_0</name>
    <name evidence="5" type="ORF">TROMEL_R03429</name>
</gene>
<dbReference type="PANTHER" id="PTHR19422">
    <property type="entry name" value="GAG RETROVIRAL POLYPROTEIN"/>
    <property type="match status" value="1"/>
</dbReference>
<comment type="caution">
    <text evidence="5">The sequence shown here is derived from an EMBL/GenBank/DDBJ whole genome shotgun (WGS) entry which is preliminary data.</text>
</comment>
<evidence type="ECO:0000256" key="1">
    <source>
        <dbReference type="ARBA" id="ARBA00022670"/>
    </source>
</evidence>
<protein>
    <submittedName>
        <fullName evidence="5">POK9 protein</fullName>
    </submittedName>
</protein>
<keyword evidence="3" id="KW-0378">Hydrolase</keyword>
<dbReference type="Pfam" id="PF00692">
    <property type="entry name" value="dUTPase"/>
    <property type="match status" value="1"/>
</dbReference>
<dbReference type="GO" id="GO:0004190">
    <property type="term" value="F:aspartic-type endopeptidase activity"/>
    <property type="evidence" value="ECO:0007669"/>
    <property type="project" value="UniProtKB-KW"/>
</dbReference>
<dbReference type="Gene3D" id="2.70.40.10">
    <property type="match status" value="1"/>
</dbReference>
<dbReference type="SUPFAM" id="SSF50630">
    <property type="entry name" value="Acid proteases"/>
    <property type="match status" value="1"/>
</dbReference>
<dbReference type="InterPro" id="IPR029054">
    <property type="entry name" value="dUTPase-like"/>
</dbReference>
<evidence type="ECO:0000313" key="5">
    <source>
        <dbReference type="EMBL" id="NXJ79711.1"/>
    </source>
</evidence>
<dbReference type="AlphaFoldDB" id="A0A7L0EA50"/>
<sequence>AGSLGVDVETTVDITLLNTEVAKIPSNARGPLVVGSLCMEELLLGRSSAGIKGLIVIPGVIDADYTGQVHIMAYTICPPLFVPKGNKIAQILPFQNFLQPSVRSKAVRGDQGFGSSGSAVCFTVKMDQRPMTKIHLSQGGQALSINAMLDSGADVTIIN</sequence>
<evidence type="ECO:0000256" key="3">
    <source>
        <dbReference type="ARBA" id="ARBA00022801"/>
    </source>
</evidence>
<evidence type="ECO:0000256" key="2">
    <source>
        <dbReference type="ARBA" id="ARBA00022750"/>
    </source>
</evidence>
<evidence type="ECO:0000313" key="6">
    <source>
        <dbReference type="Proteomes" id="UP000550660"/>
    </source>
</evidence>
<name>A0A7L0EA50_TROML</name>
<dbReference type="PROSITE" id="PS00141">
    <property type="entry name" value="ASP_PROTEASE"/>
    <property type="match status" value="1"/>
</dbReference>
<dbReference type="PROSITE" id="PS50175">
    <property type="entry name" value="ASP_PROT_RETROV"/>
    <property type="match status" value="1"/>
</dbReference>
<proteinExistence type="predicted"/>
<feature type="non-terminal residue" evidence="5">
    <location>
        <position position="159"/>
    </location>
</feature>
<reference evidence="5 6" key="1">
    <citation type="submission" date="2019-09" db="EMBL/GenBank/DDBJ databases">
        <title>Bird 10,000 Genomes (B10K) Project - Family phase.</title>
        <authorList>
            <person name="Zhang G."/>
        </authorList>
    </citation>
    <scope>NUCLEOTIDE SEQUENCE [LARGE SCALE GENOMIC DNA]</scope>
    <source>
        <strain evidence="5">B10K-DU-007-40</strain>
        <tissue evidence="5">Mixed tissue sample</tissue>
    </source>
</reference>
<accession>A0A7L0EA50</accession>
<keyword evidence="6" id="KW-1185">Reference proteome</keyword>
<dbReference type="SUPFAM" id="SSF51283">
    <property type="entry name" value="dUTPase-like"/>
    <property type="match status" value="1"/>
</dbReference>